<protein>
    <submittedName>
        <fullName evidence="7">O-antigen ligase</fullName>
    </submittedName>
</protein>
<dbReference type="GO" id="GO:0016020">
    <property type="term" value="C:membrane"/>
    <property type="evidence" value="ECO:0007669"/>
    <property type="project" value="UniProtKB-SubCell"/>
</dbReference>
<dbReference type="InterPro" id="IPR051533">
    <property type="entry name" value="WaaL-like"/>
</dbReference>
<dbReference type="OrthoDB" id="8576060at2"/>
<keyword evidence="2 5" id="KW-0812">Transmembrane</keyword>
<sequence>MYPELEVWPVFESRLRVFVSWVTIAAMGSYLVFYVLTAWAYDMGPAILLLMALVALIFGWSSLRTRVDRESWLLIATLFGYFLLQALLLMMHGEGLSEFDLSTRYLGASLVLMFLLMVPVRANTFFFAVGLGGALTGGFALYRWGLGGAARLQSFDNPIHYGNGALALSCLSLAGLAWASRQRYRFLWNVLFLCGLAGGLVASFLSGTRSGWVAIPLIVPVILFAYRDRILDKKWLIPIILAALGLLVAVMVSVDVVRERTIIAGQQVEGYFEEGVNHTSVGLRLDMYKAGLAAFSENPLIGIGPSGIETKVDAMAGSGEVHQNVARYRHLHNQYIDNMARYGLVGLVSYLALLLVPFFLFLKKARHGSPAVRAVGLAGALFLMLHGAVNLTQSMLERNIGVMMFLFVVVFVWGTLKAEERADEGAPDAHSV</sequence>
<accession>A0A1I0DW05</accession>
<evidence type="ECO:0000313" key="8">
    <source>
        <dbReference type="Proteomes" id="UP000198762"/>
    </source>
</evidence>
<feature type="transmembrane region" description="Helical" evidence="5">
    <location>
        <begin position="235"/>
        <end position="254"/>
    </location>
</feature>
<evidence type="ECO:0000256" key="2">
    <source>
        <dbReference type="ARBA" id="ARBA00022692"/>
    </source>
</evidence>
<comment type="subcellular location">
    <subcellularLocation>
        <location evidence="1">Membrane</location>
        <topology evidence="1">Multi-pass membrane protein</topology>
    </subcellularLocation>
</comment>
<gene>
    <name evidence="7" type="ORF">SAMN04487962_10862</name>
</gene>
<dbReference type="STRING" id="430453.SAMN04487962_10862"/>
<feature type="transmembrane region" description="Helical" evidence="5">
    <location>
        <begin position="72"/>
        <end position="90"/>
    </location>
</feature>
<keyword evidence="7" id="KW-0436">Ligase</keyword>
<feature type="transmembrane region" description="Helical" evidence="5">
    <location>
        <begin position="158"/>
        <end position="179"/>
    </location>
</feature>
<dbReference type="InterPro" id="IPR007016">
    <property type="entry name" value="O-antigen_ligase-rel_domated"/>
</dbReference>
<dbReference type="AlphaFoldDB" id="A0A1I0DW05"/>
<dbReference type="PANTHER" id="PTHR37422">
    <property type="entry name" value="TEICHURONIC ACID BIOSYNTHESIS PROTEIN TUAE"/>
    <property type="match status" value="1"/>
</dbReference>
<keyword evidence="4 5" id="KW-0472">Membrane</keyword>
<feature type="transmembrane region" description="Helical" evidence="5">
    <location>
        <begin position="18"/>
        <end position="37"/>
    </location>
</feature>
<name>A0A1I0DW05_9GAMM</name>
<feature type="transmembrane region" description="Helical" evidence="5">
    <location>
        <begin position="399"/>
        <end position="416"/>
    </location>
</feature>
<proteinExistence type="predicted"/>
<feature type="transmembrane region" description="Helical" evidence="5">
    <location>
        <begin position="43"/>
        <end position="60"/>
    </location>
</feature>
<evidence type="ECO:0000256" key="4">
    <source>
        <dbReference type="ARBA" id="ARBA00023136"/>
    </source>
</evidence>
<keyword evidence="3 5" id="KW-1133">Transmembrane helix</keyword>
<dbReference type="EMBL" id="FOHZ01000008">
    <property type="protein sequence ID" value="SET36696.1"/>
    <property type="molecule type" value="Genomic_DNA"/>
</dbReference>
<dbReference type="RefSeq" id="WP_091851188.1">
    <property type="nucleotide sequence ID" value="NZ_FOHZ01000008.1"/>
</dbReference>
<reference evidence="8" key="1">
    <citation type="submission" date="2016-10" db="EMBL/GenBank/DDBJ databases">
        <authorList>
            <person name="Varghese N."/>
            <person name="Submissions S."/>
        </authorList>
    </citation>
    <scope>NUCLEOTIDE SEQUENCE [LARGE SCALE GENOMIC DNA]</scope>
    <source>
        <strain evidence="8">CGMCC 1.6489</strain>
    </source>
</reference>
<feature type="transmembrane region" description="Helical" evidence="5">
    <location>
        <begin position="374"/>
        <end position="393"/>
    </location>
</feature>
<organism evidence="7 8">
    <name type="scientific">Marinobacter segnicrescens</name>
    <dbReference type="NCBI Taxonomy" id="430453"/>
    <lineage>
        <taxon>Bacteria</taxon>
        <taxon>Pseudomonadati</taxon>
        <taxon>Pseudomonadota</taxon>
        <taxon>Gammaproteobacteria</taxon>
        <taxon>Pseudomonadales</taxon>
        <taxon>Marinobacteraceae</taxon>
        <taxon>Marinobacter</taxon>
    </lineage>
</organism>
<dbReference type="PANTHER" id="PTHR37422:SF17">
    <property type="entry name" value="O-ANTIGEN LIGASE"/>
    <property type="match status" value="1"/>
</dbReference>
<feature type="transmembrane region" description="Helical" evidence="5">
    <location>
        <begin position="102"/>
        <end position="118"/>
    </location>
</feature>
<evidence type="ECO:0000256" key="3">
    <source>
        <dbReference type="ARBA" id="ARBA00022989"/>
    </source>
</evidence>
<evidence type="ECO:0000256" key="5">
    <source>
        <dbReference type="SAM" id="Phobius"/>
    </source>
</evidence>
<evidence type="ECO:0000256" key="1">
    <source>
        <dbReference type="ARBA" id="ARBA00004141"/>
    </source>
</evidence>
<dbReference type="GO" id="GO:0016874">
    <property type="term" value="F:ligase activity"/>
    <property type="evidence" value="ECO:0007669"/>
    <property type="project" value="UniProtKB-KW"/>
</dbReference>
<dbReference type="Proteomes" id="UP000198762">
    <property type="component" value="Unassembled WGS sequence"/>
</dbReference>
<evidence type="ECO:0000313" key="7">
    <source>
        <dbReference type="EMBL" id="SET36696.1"/>
    </source>
</evidence>
<feature type="transmembrane region" description="Helical" evidence="5">
    <location>
        <begin position="186"/>
        <end position="205"/>
    </location>
</feature>
<dbReference type="Pfam" id="PF04932">
    <property type="entry name" value="Wzy_C"/>
    <property type="match status" value="1"/>
</dbReference>
<feature type="transmembrane region" description="Helical" evidence="5">
    <location>
        <begin position="342"/>
        <end position="362"/>
    </location>
</feature>
<evidence type="ECO:0000259" key="6">
    <source>
        <dbReference type="Pfam" id="PF04932"/>
    </source>
</evidence>
<feature type="domain" description="O-antigen ligase-related" evidence="6">
    <location>
        <begin position="198"/>
        <end position="351"/>
    </location>
</feature>
<keyword evidence="8" id="KW-1185">Reference proteome</keyword>
<feature type="transmembrane region" description="Helical" evidence="5">
    <location>
        <begin position="125"/>
        <end position="146"/>
    </location>
</feature>